<keyword evidence="2" id="KW-1185">Reference proteome</keyword>
<dbReference type="InterPro" id="IPR019694">
    <property type="entry name" value="Phage_HP1_Orf23"/>
</dbReference>
<reference evidence="1 2" key="1">
    <citation type="submission" date="2012-08" db="EMBL/GenBank/DDBJ databases">
        <authorList>
            <person name="Harkins D.M."/>
            <person name="Durkin A.S."/>
            <person name="Selengut J.D."/>
            <person name="Sanka R."/>
            <person name="DePew J."/>
            <person name="Purushe J."/>
            <person name="Matthias M.A."/>
            <person name="Vinetz J.M."/>
            <person name="Sutton G.G."/>
            <person name="Nelson W.C."/>
            <person name="Fouts D.E."/>
        </authorList>
    </citation>
    <scope>NUCLEOTIDE SEQUENCE [LARGE SCALE GENOMIC DNA]</scope>
    <source>
        <strain evidence="1 2">MMD4847</strain>
    </source>
</reference>
<comment type="caution">
    <text evidence="1">The sequence shown here is derived from an EMBL/GenBank/DDBJ whole genome shotgun (WGS) entry which is preliminary data.</text>
</comment>
<evidence type="ECO:0000313" key="2">
    <source>
        <dbReference type="Proteomes" id="UP000018720"/>
    </source>
</evidence>
<protein>
    <submittedName>
        <fullName evidence="1">PF10758 domain protein</fullName>
    </submittedName>
</protein>
<dbReference type="EMBL" id="AHOM02000004">
    <property type="protein sequence ID" value="EJZ43077.1"/>
    <property type="molecule type" value="Genomic_DNA"/>
</dbReference>
<sequence>MAIGSVSTTHVSGGLGNSFPYEDKVHAKIGQAEGYDANKPILISTYGQGKDVFVQGELVDALKQHFEEFNEEAGEVPVPVLCIRPENDQPGSVDPAVAGEENTGLADLPTIEGSPTGSRMVVLKITKAGALGTAEYRKSENGGEAFGPPVITPVGGVIALAVGVTATFTNDTTAQADTFKVGDTFTFNIKGPTASAAKRLVAIEVLKTIDQGNNPFYWFHHIGGVNRAFAVSVSVLLEEMRTQNLFRIFGVLETERKQTAETVESYFLRMQDEWDSYENERIAVIGAEGRYIPGGTDSQGGWNASLELADSIGEWRNAATFLCARLAASRVNVSAAWVAKNKSRTFIGIRYWIEGYKNYLGALDDLGLTMLKIYPDWQGVYIASDNLMAPPASDFQNIPELRRANKMHRIVYRGSLPFLKMDTETNSGSGGLDAIKAEVDKKVSEEMERPGEAEISGHEIIFGTIKKVGEKKVLPATMKMKIKDRLDTIQWTTEFVLG</sequence>
<proteinExistence type="predicted"/>
<name>A0ABN0HC27_9LEPT</name>
<dbReference type="RefSeq" id="WP_008590739.1">
    <property type="nucleotide sequence ID" value="NZ_AHOM02000004.1"/>
</dbReference>
<gene>
    <name evidence="1" type="ORF">LEP1GSC178_3605</name>
</gene>
<dbReference type="Pfam" id="PF10758">
    <property type="entry name" value="DUF2586"/>
    <property type="match status" value="1"/>
</dbReference>
<accession>A0ABN0HC27</accession>
<dbReference type="Proteomes" id="UP000018720">
    <property type="component" value="Unassembled WGS sequence"/>
</dbReference>
<organism evidence="1 2">
    <name type="scientific">Leptospira licerasiae str. MMD4847</name>
    <dbReference type="NCBI Taxonomy" id="1049971"/>
    <lineage>
        <taxon>Bacteria</taxon>
        <taxon>Pseudomonadati</taxon>
        <taxon>Spirochaetota</taxon>
        <taxon>Spirochaetia</taxon>
        <taxon>Leptospirales</taxon>
        <taxon>Leptospiraceae</taxon>
        <taxon>Leptospira</taxon>
    </lineage>
</organism>
<evidence type="ECO:0000313" key="1">
    <source>
        <dbReference type="EMBL" id="EJZ43077.1"/>
    </source>
</evidence>